<feature type="region of interest" description="Disordered" evidence="1">
    <location>
        <begin position="496"/>
        <end position="518"/>
    </location>
</feature>
<dbReference type="GO" id="GO:1990756">
    <property type="term" value="F:ubiquitin-like ligase-substrate adaptor activity"/>
    <property type="evidence" value="ECO:0007669"/>
    <property type="project" value="TreeGrafter"/>
</dbReference>
<keyword evidence="3" id="KW-1185">Reference proteome</keyword>
<dbReference type="PANTHER" id="PTHR13374">
    <property type="entry name" value="DET1 HOMOLOG DE-ETIOLATED-1 HOMOLOG"/>
    <property type="match status" value="1"/>
</dbReference>
<reference evidence="2" key="1">
    <citation type="journal article" date="2022" name="IScience">
        <title>Evolution of zygomycete secretomes and the origins of terrestrial fungal ecologies.</title>
        <authorList>
            <person name="Chang Y."/>
            <person name="Wang Y."/>
            <person name="Mondo S."/>
            <person name="Ahrendt S."/>
            <person name="Andreopoulos W."/>
            <person name="Barry K."/>
            <person name="Beard J."/>
            <person name="Benny G.L."/>
            <person name="Blankenship S."/>
            <person name="Bonito G."/>
            <person name="Cuomo C."/>
            <person name="Desiro A."/>
            <person name="Gervers K.A."/>
            <person name="Hundley H."/>
            <person name="Kuo A."/>
            <person name="LaButti K."/>
            <person name="Lang B.F."/>
            <person name="Lipzen A."/>
            <person name="O'Donnell K."/>
            <person name="Pangilinan J."/>
            <person name="Reynolds N."/>
            <person name="Sandor L."/>
            <person name="Smith M.E."/>
            <person name="Tsang A."/>
            <person name="Grigoriev I.V."/>
            <person name="Stajich J.E."/>
            <person name="Spatafora J.W."/>
        </authorList>
    </citation>
    <scope>NUCLEOTIDE SEQUENCE</scope>
    <source>
        <strain evidence="2">RSA 2281</strain>
    </source>
</reference>
<evidence type="ECO:0000256" key="1">
    <source>
        <dbReference type="SAM" id="MobiDB-lite"/>
    </source>
</evidence>
<dbReference type="PANTHER" id="PTHR13374:SF3">
    <property type="entry name" value="DET1 HOMOLOG"/>
    <property type="match status" value="1"/>
</dbReference>
<protein>
    <submittedName>
        <fullName evidence="2">De-etiolated protein 1 Det1-domain-containing protein</fullName>
    </submittedName>
</protein>
<dbReference type="GO" id="GO:0031625">
    <property type="term" value="F:ubiquitin protein ligase binding"/>
    <property type="evidence" value="ECO:0007669"/>
    <property type="project" value="TreeGrafter"/>
</dbReference>
<dbReference type="GO" id="GO:0031461">
    <property type="term" value="C:cullin-RING ubiquitin ligase complex"/>
    <property type="evidence" value="ECO:0007669"/>
    <property type="project" value="TreeGrafter"/>
</dbReference>
<dbReference type="GO" id="GO:0005634">
    <property type="term" value="C:nucleus"/>
    <property type="evidence" value="ECO:0007669"/>
    <property type="project" value="TreeGrafter"/>
</dbReference>
<dbReference type="Pfam" id="PF09737">
    <property type="entry name" value="Det1"/>
    <property type="match status" value="2"/>
</dbReference>
<sequence length="518" mass="59765">MTITNHFLLKRKREASMNLQHGLHARRQGDKRYRLSNGVRKLYSYTTPNYTLYDVNMPTECINIRRFTPDGKMILVSIGPTNNSIRQETPYELKDPIPLNNYAFYIIEIENGQLQDYCIFEKDYIHLTDHAGVSIVDDLFSVLCIQTQIIHVFQINDSGTLKLVNSIGQYLYRDDQDVLTQYTEAERRYQTRDGEEVSSLSSNETVNENDDVSVNNMVIDENSLADGDWDLAVPEEFSSSLMTARALEELLENTGFYDLLFNAGEDDEGEEDVDEATIEDIPYCGFTQALLSWGFGKQFFYGRFEWFLSLKMWRTQFIGHRHLLIKMTTFPPIFTTNNAHEGMKITLFIIFNIAESRIEEVFDNTSTKVADILLDHGEWLHNISTSDEFTPFLSAPGSSVYDRYTLGKKFESWCRPEKNGSYPLAMQRLSLYLPRPPDTQPNCPYFDLSLFSYPERMISCQNWTKGPWDLIKFYSRETTQFKFMIDARTRLGGQSIGESIRAPGLVPPPDDAKTETTK</sequence>
<accession>A0AAD5JSK6</accession>
<dbReference type="Proteomes" id="UP001209540">
    <property type="component" value="Unassembled WGS sequence"/>
</dbReference>
<comment type="caution">
    <text evidence="2">The sequence shown here is derived from an EMBL/GenBank/DDBJ whole genome shotgun (WGS) entry which is preliminary data.</text>
</comment>
<evidence type="ECO:0000313" key="3">
    <source>
        <dbReference type="Proteomes" id="UP001209540"/>
    </source>
</evidence>
<dbReference type="EMBL" id="JAIXMP010000028">
    <property type="protein sequence ID" value="KAI9252382.1"/>
    <property type="molecule type" value="Genomic_DNA"/>
</dbReference>
<reference evidence="2" key="2">
    <citation type="submission" date="2023-02" db="EMBL/GenBank/DDBJ databases">
        <authorList>
            <consortium name="DOE Joint Genome Institute"/>
            <person name="Mondo S.J."/>
            <person name="Chang Y."/>
            <person name="Wang Y."/>
            <person name="Ahrendt S."/>
            <person name="Andreopoulos W."/>
            <person name="Barry K."/>
            <person name="Beard J."/>
            <person name="Benny G.L."/>
            <person name="Blankenship S."/>
            <person name="Bonito G."/>
            <person name="Cuomo C."/>
            <person name="Desiro A."/>
            <person name="Gervers K.A."/>
            <person name="Hundley H."/>
            <person name="Kuo A."/>
            <person name="LaButti K."/>
            <person name="Lang B.F."/>
            <person name="Lipzen A."/>
            <person name="O'Donnell K."/>
            <person name="Pangilinan J."/>
            <person name="Reynolds N."/>
            <person name="Sandor L."/>
            <person name="Smith M.W."/>
            <person name="Tsang A."/>
            <person name="Grigoriev I.V."/>
            <person name="Stajich J.E."/>
            <person name="Spatafora J.W."/>
        </authorList>
    </citation>
    <scope>NUCLEOTIDE SEQUENCE</scope>
    <source>
        <strain evidence="2">RSA 2281</strain>
    </source>
</reference>
<proteinExistence type="predicted"/>
<dbReference type="InterPro" id="IPR019138">
    <property type="entry name" value="De-etiolated_protein_1_Det1"/>
</dbReference>
<evidence type="ECO:0000313" key="2">
    <source>
        <dbReference type="EMBL" id="KAI9252382.1"/>
    </source>
</evidence>
<name>A0AAD5JSK6_9FUNG</name>
<dbReference type="AlphaFoldDB" id="A0AAD5JSK6"/>
<gene>
    <name evidence="2" type="ORF">BDA99DRAFT_563408</name>
</gene>
<organism evidence="2 3">
    <name type="scientific">Phascolomyces articulosus</name>
    <dbReference type="NCBI Taxonomy" id="60185"/>
    <lineage>
        <taxon>Eukaryota</taxon>
        <taxon>Fungi</taxon>
        <taxon>Fungi incertae sedis</taxon>
        <taxon>Mucoromycota</taxon>
        <taxon>Mucoromycotina</taxon>
        <taxon>Mucoromycetes</taxon>
        <taxon>Mucorales</taxon>
        <taxon>Lichtheimiaceae</taxon>
        <taxon>Phascolomyces</taxon>
    </lineage>
</organism>
<dbReference type="GO" id="GO:0032436">
    <property type="term" value="P:positive regulation of proteasomal ubiquitin-dependent protein catabolic process"/>
    <property type="evidence" value="ECO:0007669"/>
    <property type="project" value="TreeGrafter"/>
</dbReference>
<dbReference type="GO" id="GO:0016567">
    <property type="term" value="P:protein ubiquitination"/>
    <property type="evidence" value="ECO:0007669"/>
    <property type="project" value="TreeGrafter"/>
</dbReference>